<dbReference type="InterPro" id="IPR011047">
    <property type="entry name" value="Quinoprotein_ADH-like_sf"/>
</dbReference>
<accession>A0ABU1RYM8</accession>
<dbReference type="SUPFAM" id="SSF50998">
    <property type="entry name" value="Quinoprotein alcohol dehydrogenase-like"/>
    <property type="match status" value="1"/>
</dbReference>
<dbReference type="InterPro" id="IPR015943">
    <property type="entry name" value="WD40/YVTN_repeat-like_dom_sf"/>
</dbReference>
<dbReference type="RefSeq" id="WP_310003690.1">
    <property type="nucleotide sequence ID" value="NZ_JAVDTX010000001.1"/>
</dbReference>
<organism evidence="1 2">
    <name type="scientific">Flavobacterium granuli</name>
    <dbReference type="NCBI Taxonomy" id="280093"/>
    <lineage>
        <taxon>Bacteria</taxon>
        <taxon>Pseudomonadati</taxon>
        <taxon>Bacteroidota</taxon>
        <taxon>Flavobacteriia</taxon>
        <taxon>Flavobacteriales</taxon>
        <taxon>Flavobacteriaceae</taxon>
        <taxon>Flavobacterium</taxon>
    </lineage>
</organism>
<evidence type="ECO:0000313" key="2">
    <source>
        <dbReference type="Proteomes" id="UP001261871"/>
    </source>
</evidence>
<name>A0ABU1RYM8_9FLAO</name>
<dbReference type="Gene3D" id="2.130.10.10">
    <property type="entry name" value="YVTN repeat-like/Quinoprotein amine dehydrogenase"/>
    <property type="match status" value="1"/>
</dbReference>
<gene>
    <name evidence="1" type="ORF">J2W95_000551</name>
</gene>
<keyword evidence="2" id="KW-1185">Reference proteome</keyword>
<dbReference type="EMBL" id="JAVDTX010000001">
    <property type="protein sequence ID" value="MDR6843871.1"/>
    <property type="molecule type" value="Genomic_DNA"/>
</dbReference>
<sequence>MKKITFFILFLCVFTNCSKDSYETVEPTNYDYYYPSDEAIITAKQIGDGTGTLDPRGIAIANDKLYICNGDVLEVFNAKTLAYIKTIKDYTKGTTTIPLTRLSSVCIDNGRIYLGSVDSRIFVIDEITNLGINTVGNGKWWDTFVHVFAVVVKDGLVFVKEKETTIKIFETSQITETSNWNLAPIAKLNTLKGFDEIYSMDVASGNLVIAGRDAKGYLYYNIADIRKNATSSLTTPITPTTTPFTNTKPIAITFSTDWAVTAENDGSLNSLRIYPKEEFINKTYNARINASDIMGANPFGSIVSVVQLEDRVFLVDNTNQKIRIIKLNKATIAEQK</sequence>
<evidence type="ECO:0008006" key="3">
    <source>
        <dbReference type="Google" id="ProtNLM"/>
    </source>
</evidence>
<reference evidence="1 2" key="1">
    <citation type="submission" date="2023-07" db="EMBL/GenBank/DDBJ databases">
        <title>Sorghum-associated microbial communities from plants grown in Nebraska, USA.</title>
        <authorList>
            <person name="Schachtman D."/>
        </authorList>
    </citation>
    <scope>NUCLEOTIDE SEQUENCE [LARGE SCALE GENOMIC DNA]</scope>
    <source>
        <strain evidence="1 2">BE124</strain>
    </source>
</reference>
<comment type="caution">
    <text evidence="1">The sequence shown here is derived from an EMBL/GenBank/DDBJ whole genome shotgun (WGS) entry which is preliminary data.</text>
</comment>
<evidence type="ECO:0000313" key="1">
    <source>
        <dbReference type="EMBL" id="MDR6843871.1"/>
    </source>
</evidence>
<protein>
    <recommendedName>
        <fullName evidence="3">NHL repeat-containing protein</fullName>
    </recommendedName>
</protein>
<proteinExistence type="predicted"/>
<dbReference type="Proteomes" id="UP001261871">
    <property type="component" value="Unassembled WGS sequence"/>
</dbReference>